<sequence length="139" mass="16321">MPTIKLLMENFILQTTPEEPGFLRITGAMDVNIFDMSTFLDPRFKNKERFMNSLVKTQRYFQNLIELDDHLLEVASNQNPAKKSALDRLYPNEQPQTLNEIDMYVSESVISKNMCPLQWWINNGDKYPRLRAVLHGREL</sequence>
<evidence type="ECO:0000259" key="1">
    <source>
        <dbReference type="Pfam" id="PF05699"/>
    </source>
</evidence>
<dbReference type="GO" id="GO:0046983">
    <property type="term" value="F:protein dimerization activity"/>
    <property type="evidence" value="ECO:0007669"/>
    <property type="project" value="InterPro"/>
</dbReference>
<comment type="caution">
    <text evidence="2">The sequence shown here is derived from an EMBL/GenBank/DDBJ whole genome shotgun (WGS) entry which is preliminary data.</text>
</comment>
<gene>
    <name evidence="2" type="ORF">QE152_g13186</name>
</gene>
<dbReference type="InterPro" id="IPR008906">
    <property type="entry name" value="HATC_C_dom"/>
</dbReference>
<dbReference type="InterPro" id="IPR012337">
    <property type="entry name" value="RNaseH-like_sf"/>
</dbReference>
<dbReference type="Pfam" id="PF05699">
    <property type="entry name" value="Dimer_Tnp_hAT"/>
    <property type="match status" value="1"/>
</dbReference>
<organism evidence="2 3">
    <name type="scientific">Popillia japonica</name>
    <name type="common">Japanese beetle</name>
    <dbReference type="NCBI Taxonomy" id="7064"/>
    <lineage>
        <taxon>Eukaryota</taxon>
        <taxon>Metazoa</taxon>
        <taxon>Ecdysozoa</taxon>
        <taxon>Arthropoda</taxon>
        <taxon>Hexapoda</taxon>
        <taxon>Insecta</taxon>
        <taxon>Pterygota</taxon>
        <taxon>Neoptera</taxon>
        <taxon>Endopterygota</taxon>
        <taxon>Coleoptera</taxon>
        <taxon>Polyphaga</taxon>
        <taxon>Scarabaeiformia</taxon>
        <taxon>Scarabaeidae</taxon>
        <taxon>Rutelinae</taxon>
        <taxon>Popillia</taxon>
    </lineage>
</organism>
<dbReference type="Proteomes" id="UP001458880">
    <property type="component" value="Unassembled WGS sequence"/>
</dbReference>
<keyword evidence="3" id="KW-1185">Reference proteome</keyword>
<accession>A0AAW1LAY2</accession>
<evidence type="ECO:0000313" key="2">
    <source>
        <dbReference type="EMBL" id="KAK9732026.1"/>
    </source>
</evidence>
<dbReference type="AlphaFoldDB" id="A0AAW1LAY2"/>
<dbReference type="SUPFAM" id="SSF53098">
    <property type="entry name" value="Ribonuclease H-like"/>
    <property type="match status" value="1"/>
</dbReference>
<protein>
    <recommendedName>
        <fullName evidence="1">HAT C-terminal dimerisation domain-containing protein</fullName>
    </recommendedName>
</protein>
<feature type="domain" description="HAT C-terminal dimerisation" evidence="1">
    <location>
        <begin position="100"/>
        <end position="134"/>
    </location>
</feature>
<reference evidence="2 3" key="1">
    <citation type="journal article" date="2024" name="BMC Genomics">
        <title>De novo assembly and annotation of Popillia japonica's genome with initial clues to its potential as an invasive pest.</title>
        <authorList>
            <person name="Cucini C."/>
            <person name="Boschi S."/>
            <person name="Funari R."/>
            <person name="Cardaioli E."/>
            <person name="Iannotti N."/>
            <person name="Marturano G."/>
            <person name="Paoli F."/>
            <person name="Bruttini M."/>
            <person name="Carapelli A."/>
            <person name="Frati F."/>
            <person name="Nardi F."/>
        </authorList>
    </citation>
    <scope>NUCLEOTIDE SEQUENCE [LARGE SCALE GENOMIC DNA]</scope>
    <source>
        <strain evidence="2">DMR45628</strain>
    </source>
</reference>
<name>A0AAW1LAY2_POPJA</name>
<evidence type="ECO:0000313" key="3">
    <source>
        <dbReference type="Proteomes" id="UP001458880"/>
    </source>
</evidence>
<proteinExistence type="predicted"/>
<dbReference type="EMBL" id="JASPKY010000123">
    <property type="protein sequence ID" value="KAK9732026.1"/>
    <property type="molecule type" value="Genomic_DNA"/>
</dbReference>